<organism evidence="3">
    <name type="scientific">Drosophila rhopaloa</name>
    <name type="common">Fruit fly</name>
    <dbReference type="NCBI Taxonomy" id="1041015"/>
    <lineage>
        <taxon>Eukaryota</taxon>
        <taxon>Metazoa</taxon>
        <taxon>Ecdysozoa</taxon>
        <taxon>Arthropoda</taxon>
        <taxon>Hexapoda</taxon>
        <taxon>Insecta</taxon>
        <taxon>Pterygota</taxon>
        <taxon>Neoptera</taxon>
        <taxon>Endopterygota</taxon>
        <taxon>Diptera</taxon>
        <taxon>Brachycera</taxon>
        <taxon>Muscomorpha</taxon>
        <taxon>Ephydroidea</taxon>
        <taxon>Drosophilidae</taxon>
        <taxon>Drosophila</taxon>
        <taxon>Sophophora</taxon>
    </lineage>
</organism>
<feature type="compositionally biased region" description="Polar residues" evidence="2">
    <location>
        <begin position="251"/>
        <end position="270"/>
    </location>
</feature>
<dbReference type="OrthoDB" id="10017054at2759"/>
<evidence type="ECO:0000256" key="1">
    <source>
        <dbReference type="SAM" id="Coils"/>
    </source>
</evidence>
<accession>A0A6P4FQI5</accession>
<dbReference type="AlphaFoldDB" id="A0A6P4FQI5"/>
<name>A0A6P4FQI5_DRORH</name>
<evidence type="ECO:0000256" key="2">
    <source>
        <dbReference type="SAM" id="MobiDB-lite"/>
    </source>
</evidence>
<dbReference type="RefSeq" id="XP_016991789.1">
    <property type="nucleotide sequence ID" value="XM_017136300.1"/>
</dbReference>
<evidence type="ECO:0000313" key="3">
    <source>
        <dbReference type="RefSeq" id="XP_016991789.1"/>
    </source>
</evidence>
<reference evidence="3" key="1">
    <citation type="submission" date="2025-08" db="UniProtKB">
        <authorList>
            <consortium name="RefSeq"/>
        </authorList>
    </citation>
    <scope>IDENTIFICATION</scope>
</reference>
<feature type="coiled-coil region" evidence="1">
    <location>
        <begin position="180"/>
        <end position="214"/>
    </location>
</feature>
<proteinExistence type="predicted"/>
<protein>
    <submittedName>
        <fullName evidence="3">Uncharacterized protein LOC108053598</fullName>
    </submittedName>
</protein>
<keyword evidence="1" id="KW-0175">Coiled coil</keyword>
<dbReference type="RefSeq" id="XP_016991789.2">
    <property type="nucleotide sequence ID" value="XM_017136300.2"/>
</dbReference>
<gene>
    <name evidence="3" type="primary">LOC108053598</name>
</gene>
<feature type="region of interest" description="Disordered" evidence="2">
    <location>
        <begin position="251"/>
        <end position="284"/>
    </location>
</feature>
<feature type="compositionally biased region" description="Basic residues" evidence="2">
    <location>
        <begin position="275"/>
        <end position="284"/>
    </location>
</feature>
<sequence length="284" mass="32830">MGSVMKERISQIKAILSDLKDGMLLKEETGDWSSQGAIQMRSCLGKILLLIRAMREKIVEGDEFSDQVRATNAEILSRCYQQIKRLYLVLPLGESAGKINKADHIIFQVNVETVIFQLETVLGEAPIKTLGHINTDKESTEASPLDELNDLRRKLINAEIRRELELIGHKLMLSKERTFVLQARKEQHAAELRLAEEQDRVRKLKKSLSKSKLKLKVISEQNEELMGYQNRWIEQREPKENLQVEQRKCRMSSQGRNCVNKSSRQNQSEQETLKNLKHQLRQSK</sequence>
<feature type="non-terminal residue" evidence="3">
    <location>
        <position position="284"/>
    </location>
</feature>